<dbReference type="GO" id="GO:0003723">
    <property type="term" value="F:RNA binding"/>
    <property type="evidence" value="ECO:0007669"/>
    <property type="project" value="UniProtKB-UniRule"/>
</dbReference>
<dbReference type="Gene3D" id="4.10.1000.10">
    <property type="entry name" value="Zinc finger, CCCH-type"/>
    <property type="match status" value="1"/>
</dbReference>
<feature type="region of interest" description="Disordered" evidence="8">
    <location>
        <begin position="390"/>
        <end position="413"/>
    </location>
</feature>
<dbReference type="SUPFAM" id="SSF90229">
    <property type="entry name" value="CCCH zinc finger"/>
    <property type="match status" value="1"/>
</dbReference>
<dbReference type="InterPro" id="IPR034365">
    <property type="entry name" value="AtC3H46-like_RRM"/>
</dbReference>
<evidence type="ECO:0000259" key="9">
    <source>
        <dbReference type="PROSITE" id="PS50102"/>
    </source>
</evidence>
<dbReference type="Gene3D" id="3.30.70.330">
    <property type="match status" value="1"/>
</dbReference>
<evidence type="ECO:0000256" key="2">
    <source>
        <dbReference type="ARBA" id="ARBA00022771"/>
    </source>
</evidence>
<feature type="domain" description="C3H1-type" evidence="10">
    <location>
        <begin position="191"/>
        <end position="218"/>
    </location>
</feature>
<dbReference type="InterPro" id="IPR036855">
    <property type="entry name" value="Znf_CCCH_sf"/>
</dbReference>
<accession>A0AAN9EYW8</accession>
<proteinExistence type="predicted"/>
<dbReference type="Pfam" id="PF00076">
    <property type="entry name" value="RRM_1"/>
    <property type="match status" value="1"/>
</dbReference>
<evidence type="ECO:0000259" key="10">
    <source>
        <dbReference type="PROSITE" id="PS50103"/>
    </source>
</evidence>
<protein>
    <recommendedName>
        <fullName evidence="13">Zinc finger CCCH domain-containing protein 55-like</fullName>
    </recommendedName>
</protein>
<evidence type="ECO:0008006" key="13">
    <source>
        <dbReference type="Google" id="ProtNLM"/>
    </source>
</evidence>
<dbReference type="PROSITE" id="PS50103">
    <property type="entry name" value="ZF_C3H1"/>
    <property type="match status" value="1"/>
</dbReference>
<keyword evidence="3 7" id="KW-0862">Zinc</keyword>
<dbReference type="CDD" id="cd12458">
    <property type="entry name" value="RRM_AtC3H46_like"/>
    <property type="match status" value="1"/>
</dbReference>
<dbReference type="FunFam" id="3.30.70.330:FF:000678">
    <property type="entry name" value="zinc finger CCCH domain-containing protein 53-like isoform X2"/>
    <property type="match status" value="1"/>
</dbReference>
<evidence type="ECO:0000313" key="12">
    <source>
        <dbReference type="Proteomes" id="UP001359559"/>
    </source>
</evidence>
<dbReference type="PROSITE" id="PS50102">
    <property type="entry name" value="RRM"/>
    <property type="match status" value="1"/>
</dbReference>
<gene>
    <name evidence="11" type="ORF">RJT34_31663</name>
</gene>
<feature type="zinc finger region" description="C3H1-type" evidence="7">
    <location>
        <begin position="191"/>
        <end position="218"/>
    </location>
</feature>
<feature type="domain" description="RRM" evidence="9">
    <location>
        <begin position="309"/>
        <end position="384"/>
    </location>
</feature>
<evidence type="ECO:0000256" key="1">
    <source>
        <dbReference type="ARBA" id="ARBA00022723"/>
    </source>
</evidence>
<evidence type="ECO:0000256" key="8">
    <source>
        <dbReference type="SAM" id="MobiDB-lite"/>
    </source>
</evidence>
<dbReference type="GO" id="GO:0003677">
    <property type="term" value="F:DNA binding"/>
    <property type="evidence" value="ECO:0007669"/>
    <property type="project" value="UniProtKB-KW"/>
</dbReference>
<sequence>MDSYEASNVVFSKINNLDPENASKIMGYILVNLEDSELVYLSTSPDYVLHTLVSRVKQHLRSCSAPSFLNSIPRSPTTTNPFSSFTANPSSHAWPLSGFPNNLSSIKSSNIHTGSESKSCLSPCLTTCYNTASNSMDEHQMGGDYFSFLNEKDEGLVDSRLEFGQSAHKCSSLVSNGNNHFHERSYFGHEETEYKSCLYFAKGFCKNGNNCKFMHGALTDSVDAVVASPSEFNEELNQEIIRLKAVQHQRLVASSQVMSGVNFWMQQQKDFQRAATMVMGDEFSKPNQCRMEGNHFLAMVSAEKHNSSRQIYLTFPAESTFKDEDVSEYFSKFGPVQDVRIPYQQKRMFGFVTFVYPETVRLILSKGNPHFICDSRILVKPYKEKGKVLDKRQQHQQQQLERGEFSPCLSPSGLDSKEPSDFHLGARMFYNPHDILLRRKLEEQAELQRAIELQERRLMNLQLPGLKNHHIRHHQHSLSIGGSLPSPKLHSHISNPCLSPDRIKGDITGFSVNPISTVSLAERQQQPLQEIDPARILDTHHENKKDFSEAEIKDLCYSMEQALPDNLFASPTKAARDNLPDFSTFAATSESASFSISLAFPTPNKLESQATSSDMASH</sequence>
<evidence type="ECO:0000256" key="3">
    <source>
        <dbReference type="ARBA" id="ARBA00022833"/>
    </source>
</evidence>
<dbReference type="InterPro" id="IPR000504">
    <property type="entry name" value="RRM_dom"/>
</dbReference>
<dbReference type="SMART" id="SM00360">
    <property type="entry name" value="RRM"/>
    <property type="match status" value="1"/>
</dbReference>
<dbReference type="InterPro" id="IPR056276">
    <property type="entry name" value="AtC3H46-like_PABC-like"/>
</dbReference>
<dbReference type="Pfam" id="PF23182">
    <property type="entry name" value="PABC_AtC3H46"/>
    <property type="match status" value="1"/>
</dbReference>
<dbReference type="SMART" id="SM00356">
    <property type="entry name" value="ZnF_C3H1"/>
    <property type="match status" value="1"/>
</dbReference>
<evidence type="ECO:0000313" key="11">
    <source>
        <dbReference type="EMBL" id="KAK7264060.1"/>
    </source>
</evidence>
<dbReference type="SUPFAM" id="SSF54928">
    <property type="entry name" value="RNA-binding domain, RBD"/>
    <property type="match status" value="1"/>
</dbReference>
<dbReference type="PANTHER" id="PTHR24009">
    <property type="entry name" value="RNA-BINDING (RRM/RBD/RNP MOTIFS)"/>
    <property type="match status" value="1"/>
</dbReference>
<dbReference type="InterPro" id="IPR012677">
    <property type="entry name" value="Nucleotide-bd_a/b_plait_sf"/>
</dbReference>
<dbReference type="Proteomes" id="UP001359559">
    <property type="component" value="Unassembled WGS sequence"/>
</dbReference>
<keyword evidence="12" id="KW-1185">Reference proteome</keyword>
<keyword evidence="2 7" id="KW-0863">Zinc-finger</keyword>
<organism evidence="11 12">
    <name type="scientific">Clitoria ternatea</name>
    <name type="common">Butterfly pea</name>
    <dbReference type="NCBI Taxonomy" id="43366"/>
    <lineage>
        <taxon>Eukaryota</taxon>
        <taxon>Viridiplantae</taxon>
        <taxon>Streptophyta</taxon>
        <taxon>Embryophyta</taxon>
        <taxon>Tracheophyta</taxon>
        <taxon>Spermatophyta</taxon>
        <taxon>Magnoliopsida</taxon>
        <taxon>eudicotyledons</taxon>
        <taxon>Gunneridae</taxon>
        <taxon>Pentapetalae</taxon>
        <taxon>rosids</taxon>
        <taxon>fabids</taxon>
        <taxon>Fabales</taxon>
        <taxon>Fabaceae</taxon>
        <taxon>Papilionoideae</taxon>
        <taxon>50 kb inversion clade</taxon>
        <taxon>NPAAA clade</taxon>
        <taxon>indigoferoid/millettioid clade</taxon>
        <taxon>Phaseoleae</taxon>
        <taxon>Clitoria</taxon>
    </lineage>
</organism>
<evidence type="ECO:0000256" key="5">
    <source>
        <dbReference type="ARBA" id="ARBA00023125"/>
    </source>
</evidence>
<dbReference type="Pfam" id="PF00642">
    <property type="entry name" value="zf-CCCH"/>
    <property type="match status" value="1"/>
</dbReference>
<dbReference type="EMBL" id="JAYKXN010000008">
    <property type="protein sequence ID" value="KAK7264060.1"/>
    <property type="molecule type" value="Genomic_DNA"/>
</dbReference>
<keyword evidence="1 7" id="KW-0479">Metal-binding</keyword>
<dbReference type="PANTHER" id="PTHR24009:SF41">
    <property type="entry name" value="ZINC FINGER CCCH DOMAIN-CONTAINING PROTEIN 55"/>
    <property type="match status" value="1"/>
</dbReference>
<reference evidence="11 12" key="1">
    <citation type="submission" date="2024-01" db="EMBL/GenBank/DDBJ databases">
        <title>The genomes of 5 underutilized Papilionoideae crops provide insights into root nodulation and disease resistance.</title>
        <authorList>
            <person name="Yuan L."/>
        </authorList>
    </citation>
    <scope>NUCLEOTIDE SEQUENCE [LARGE SCALE GENOMIC DNA]</scope>
    <source>
        <strain evidence="11">LY-2023</strain>
        <tissue evidence="11">Leaf</tissue>
    </source>
</reference>
<evidence type="ECO:0000256" key="6">
    <source>
        <dbReference type="PROSITE-ProRule" id="PRU00176"/>
    </source>
</evidence>
<evidence type="ECO:0000256" key="4">
    <source>
        <dbReference type="ARBA" id="ARBA00022884"/>
    </source>
</evidence>
<dbReference type="GO" id="GO:0008270">
    <property type="term" value="F:zinc ion binding"/>
    <property type="evidence" value="ECO:0007669"/>
    <property type="project" value="UniProtKB-KW"/>
</dbReference>
<name>A0AAN9EYW8_CLITE</name>
<dbReference type="InterPro" id="IPR035979">
    <property type="entry name" value="RBD_domain_sf"/>
</dbReference>
<keyword evidence="5" id="KW-0238">DNA-binding</keyword>
<dbReference type="InterPro" id="IPR000571">
    <property type="entry name" value="Znf_CCCH"/>
</dbReference>
<dbReference type="AlphaFoldDB" id="A0AAN9EYW8"/>
<keyword evidence="4 6" id="KW-0694">RNA-binding</keyword>
<comment type="caution">
    <text evidence="11">The sequence shown here is derived from an EMBL/GenBank/DDBJ whole genome shotgun (WGS) entry which is preliminary data.</text>
</comment>
<evidence type="ECO:0000256" key="7">
    <source>
        <dbReference type="PROSITE-ProRule" id="PRU00723"/>
    </source>
</evidence>